<evidence type="ECO:0000256" key="1">
    <source>
        <dbReference type="SAM" id="SignalP"/>
    </source>
</evidence>
<proteinExistence type="predicted"/>
<organism evidence="2 3">
    <name type="scientific">Leptospira interrogans</name>
    <dbReference type="NCBI Taxonomy" id="173"/>
    <lineage>
        <taxon>Bacteria</taxon>
        <taxon>Pseudomonadati</taxon>
        <taxon>Spirochaetota</taxon>
        <taxon>Spirochaetia</taxon>
        <taxon>Leptospirales</taxon>
        <taxon>Leptospiraceae</taxon>
        <taxon>Leptospira</taxon>
    </lineage>
</organism>
<dbReference type="RefSeq" id="WP_082274314.1">
    <property type="nucleotide sequence ID" value="NZ_CP136243.1"/>
</dbReference>
<dbReference type="AlphaFoldDB" id="A0AAV9FXI9"/>
<dbReference type="EMBL" id="NKYG02000001">
    <property type="protein sequence ID" value="KAK2618391.1"/>
    <property type="molecule type" value="Genomic_DNA"/>
</dbReference>
<accession>A0AAV9FXI9</accession>
<feature type="signal peptide" evidence="1">
    <location>
        <begin position="1"/>
        <end position="22"/>
    </location>
</feature>
<dbReference type="PROSITE" id="PS51257">
    <property type="entry name" value="PROKAR_LIPOPROTEIN"/>
    <property type="match status" value="1"/>
</dbReference>
<keyword evidence="1" id="KW-0732">Signal</keyword>
<comment type="caution">
    <text evidence="2">The sequence shown here is derived from an EMBL/GenBank/DDBJ whole genome shotgun (WGS) entry which is preliminary data.</text>
</comment>
<dbReference type="Proteomes" id="UP000218471">
    <property type="component" value="Unassembled WGS sequence"/>
</dbReference>
<name>A0AAV9FXI9_LEPIR</name>
<feature type="chain" id="PRO_5043631152" evidence="1">
    <location>
        <begin position="23"/>
        <end position="393"/>
    </location>
</feature>
<sequence>MRRNIMKIAAVAALTVALTACKGDDDDDDVVMLALLYLADQTSGNCVTITKDDGVHPGAGAGDGKPTYTATGTTKPKAACGGSFNVTVIVNNAEAVVNSVKASYQAAKDKADAAGSNCTGANQTSANIQAAIDAVTVLKVEQTLANIPAGGNNIGSYCATSGTGWNLNPLALGGSAVSIDPAYFGKTVYACTSEQAKEKLLSGLSVNNYSTIAGSVATDMATNLTFKQKTAAVSASNFNWTAEAAGKGRLINTSELTTAGKSGAALIAFTVANVINIQLVDAGAGATAPAVTARACAKGVLANESTEAQSIAAALHDNTPAVGTFFAGAATGSSTTGDIITTAQAAGVKEVLFSSLTCKYGDFDEENTANKTTVGTETNVKNTGTCPTTYPKI</sequence>
<reference evidence="2" key="1">
    <citation type="submission" date="2023-10" db="EMBL/GenBank/DDBJ databases">
        <title>Genomic and proteomic analysis of Leptospira interrogans strain CUDO8.</title>
        <authorList>
            <person name="Boonciew P."/>
            <person name="Kurilung A."/>
            <person name="Prapasarakul N."/>
        </authorList>
    </citation>
    <scope>NUCLEOTIDE SEQUENCE</scope>
    <source>
        <strain evidence="2">CUDO8</strain>
    </source>
</reference>
<evidence type="ECO:0000313" key="3">
    <source>
        <dbReference type="Proteomes" id="UP000218471"/>
    </source>
</evidence>
<gene>
    <name evidence="2" type="ORF">CFV95_004825</name>
</gene>
<protein>
    <submittedName>
        <fullName evidence="2">Lipoprotein LipL36</fullName>
    </submittedName>
</protein>
<dbReference type="NCBIfam" id="NF033160">
    <property type="entry name" value="lipo_LipL36"/>
    <property type="match status" value="1"/>
</dbReference>
<keyword evidence="2" id="KW-0449">Lipoprotein</keyword>
<evidence type="ECO:0000313" key="2">
    <source>
        <dbReference type="EMBL" id="KAK2618391.1"/>
    </source>
</evidence>